<gene>
    <name evidence="1" type="ORF">UY48_C0013G0014</name>
</gene>
<accession>A0A0G1VZ36</accession>
<organism evidence="1 2">
    <name type="scientific">Candidatus Gottesmanbacteria bacterium GW2011_GWB1_49_7</name>
    <dbReference type="NCBI Taxonomy" id="1618448"/>
    <lineage>
        <taxon>Bacteria</taxon>
        <taxon>Candidatus Gottesmaniibacteriota</taxon>
    </lineage>
</organism>
<dbReference type="EMBL" id="LCQD01000013">
    <property type="protein sequence ID" value="KKW11733.1"/>
    <property type="molecule type" value="Genomic_DNA"/>
</dbReference>
<name>A0A0G1VZ36_9BACT</name>
<comment type="caution">
    <text evidence="1">The sequence shown here is derived from an EMBL/GenBank/DDBJ whole genome shotgun (WGS) entry which is preliminary data.</text>
</comment>
<dbReference type="AlphaFoldDB" id="A0A0G1VZ36"/>
<evidence type="ECO:0000313" key="2">
    <source>
        <dbReference type="Proteomes" id="UP000034588"/>
    </source>
</evidence>
<dbReference type="Proteomes" id="UP000034588">
    <property type="component" value="Unassembled WGS sequence"/>
</dbReference>
<protein>
    <submittedName>
        <fullName evidence="1">Uncharacterized protein</fullName>
    </submittedName>
</protein>
<reference evidence="1 2" key="1">
    <citation type="journal article" date="2015" name="Nature">
        <title>rRNA introns, odd ribosomes, and small enigmatic genomes across a large radiation of phyla.</title>
        <authorList>
            <person name="Brown C.T."/>
            <person name="Hug L.A."/>
            <person name="Thomas B.C."/>
            <person name="Sharon I."/>
            <person name="Castelle C.J."/>
            <person name="Singh A."/>
            <person name="Wilkins M.J."/>
            <person name="Williams K.H."/>
            <person name="Banfield J.F."/>
        </authorList>
    </citation>
    <scope>NUCLEOTIDE SEQUENCE [LARGE SCALE GENOMIC DNA]</scope>
</reference>
<proteinExistence type="predicted"/>
<evidence type="ECO:0000313" key="1">
    <source>
        <dbReference type="EMBL" id="KKW11733.1"/>
    </source>
</evidence>
<sequence>MPCPKGYIRKSISRASNKPTMFDTLYCVKKTSKYKSKLVGKSQADAVKALKGEGFKCSRTYSKQHPTTYCTKRLSGGKGAVRQIVITHQDFTFKQKTSKSAKVLNVEQGDHFQATKTDWRKQS</sequence>